<organism evidence="2 3">
    <name type="scientific">Zostera marina</name>
    <name type="common">Eelgrass</name>
    <dbReference type="NCBI Taxonomy" id="29655"/>
    <lineage>
        <taxon>Eukaryota</taxon>
        <taxon>Viridiplantae</taxon>
        <taxon>Streptophyta</taxon>
        <taxon>Embryophyta</taxon>
        <taxon>Tracheophyta</taxon>
        <taxon>Spermatophyta</taxon>
        <taxon>Magnoliopsida</taxon>
        <taxon>Liliopsida</taxon>
        <taxon>Zosteraceae</taxon>
        <taxon>Zostera</taxon>
    </lineage>
</organism>
<dbReference type="Gene3D" id="2.120.10.80">
    <property type="entry name" value="Kelch-type beta propeller"/>
    <property type="match status" value="1"/>
</dbReference>
<gene>
    <name evidence="2" type="ORF">ZOSMA_13G01020</name>
</gene>
<dbReference type="SMART" id="SM00612">
    <property type="entry name" value="Kelch"/>
    <property type="match status" value="2"/>
</dbReference>
<dbReference type="OrthoDB" id="45365at2759"/>
<evidence type="ECO:0000313" key="3">
    <source>
        <dbReference type="Proteomes" id="UP000036987"/>
    </source>
</evidence>
<reference evidence="3" key="1">
    <citation type="journal article" date="2016" name="Nature">
        <title>The genome of the seagrass Zostera marina reveals angiosperm adaptation to the sea.</title>
        <authorList>
            <person name="Olsen J.L."/>
            <person name="Rouze P."/>
            <person name="Verhelst B."/>
            <person name="Lin Y.-C."/>
            <person name="Bayer T."/>
            <person name="Collen J."/>
            <person name="Dattolo E."/>
            <person name="De Paoli E."/>
            <person name="Dittami S."/>
            <person name="Maumus F."/>
            <person name="Michel G."/>
            <person name="Kersting A."/>
            <person name="Lauritano C."/>
            <person name="Lohaus R."/>
            <person name="Toepel M."/>
            <person name="Tonon T."/>
            <person name="Vanneste K."/>
            <person name="Amirebrahimi M."/>
            <person name="Brakel J."/>
            <person name="Bostroem C."/>
            <person name="Chovatia M."/>
            <person name="Grimwood J."/>
            <person name="Jenkins J.W."/>
            <person name="Jueterbock A."/>
            <person name="Mraz A."/>
            <person name="Stam W.T."/>
            <person name="Tice H."/>
            <person name="Bornberg-Bauer E."/>
            <person name="Green P.J."/>
            <person name="Pearson G.A."/>
            <person name="Procaccini G."/>
            <person name="Duarte C.M."/>
            <person name="Schmutz J."/>
            <person name="Reusch T.B.H."/>
            <person name="Van de Peer Y."/>
        </authorList>
    </citation>
    <scope>NUCLEOTIDE SEQUENCE [LARGE SCALE GENOMIC DNA]</scope>
    <source>
        <strain evidence="3">cv. Finnish</strain>
    </source>
</reference>
<dbReference type="Proteomes" id="UP000036987">
    <property type="component" value="Unassembled WGS sequence"/>
</dbReference>
<dbReference type="SUPFAM" id="SSF117281">
    <property type="entry name" value="Kelch motif"/>
    <property type="match status" value="1"/>
</dbReference>
<dbReference type="Pfam" id="PF01344">
    <property type="entry name" value="Kelch_1"/>
    <property type="match status" value="1"/>
</dbReference>
<dbReference type="SMART" id="SM00256">
    <property type="entry name" value="FBOX"/>
    <property type="match status" value="1"/>
</dbReference>
<proteinExistence type="predicted"/>
<sequence>MSSSSSSSSSTSTEMLEVLTLIPGLPYDISATILSLLPPSHRSRVKSVSRAFNLFLSDSKFSHSHPILCIFPTDPSLSPPPYLFDLSSLAWKLLPPVPCSTHLYGLSNFKAVAVGKVVFVIGGSQFDARAYPLGRPIAAGGIVKIDLGMEGKGWEKLPDMNVPRGSFACASVERSLSESRIRRTTDEKKTSGSSNRLGGSGMIIVAGGGSRHTMYPCEGNRSRVVEAFDVSTGEWSEIESLPRCRAGCFGWIMNGKEEEEFWVMGGYGGYRAVSGVFPADVYYKDGSVYGLKSRTWREIENMWEDGERRKLGLVAVVYEDNGDTSGVFMLDKNDILRYDFTLNRWIKEATLPRRFIPSDETCSFVAINKELYVLKSRKTLVEITHLNPRRAGSKKNATLEIQVYHTEMHKWRYMTAITPFERPLNFNIAVLCTVRI</sequence>
<evidence type="ECO:0000259" key="1">
    <source>
        <dbReference type="SMART" id="SM00256"/>
    </source>
</evidence>
<dbReference type="InterPro" id="IPR006652">
    <property type="entry name" value="Kelch_1"/>
</dbReference>
<dbReference type="InterPro" id="IPR036047">
    <property type="entry name" value="F-box-like_dom_sf"/>
</dbReference>
<dbReference type="InterPro" id="IPR015915">
    <property type="entry name" value="Kelch-typ_b-propeller"/>
</dbReference>
<comment type="caution">
    <text evidence="2">The sequence shown here is derived from an EMBL/GenBank/DDBJ whole genome shotgun (WGS) entry which is preliminary data.</text>
</comment>
<protein>
    <submittedName>
        <fullName evidence="2">Kelch repeat containing F-box protein family-like</fullName>
    </submittedName>
</protein>
<evidence type="ECO:0000313" key="2">
    <source>
        <dbReference type="EMBL" id="KMZ73896.1"/>
    </source>
</evidence>
<dbReference type="InterPro" id="IPR001810">
    <property type="entry name" value="F-box_dom"/>
</dbReference>
<dbReference type="AlphaFoldDB" id="A0A0K9PY02"/>
<dbReference type="PANTHER" id="PTHR47850:SF1">
    <property type="entry name" value="F-BOX_KELCH-REPEAT PROTEIN OR23"/>
    <property type="match status" value="1"/>
</dbReference>
<dbReference type="PANTHER" id="PTHR47850">
    <property type="entry name" value="F-BOX/KELCH-REPEAT PROTEIN OR23"/>
    <property type="match status" value="1"/>
</dbReference>
<dbReference type="OMA" id="TVMCTIR"/>
<name>A0A0K9PY02_ZOSMR</name>
<dbReference type="SUPFAM" id="SSF81383">
    <property type="entry name" value="F-box domain"/>
    <property type="match status" value="1"/>
</dbReference>
<keyword evidence="3" id="KW-1185">Reference proteome</keyword>
<feature type="domain" description="F-box" evidence="1">
    <location>
        <begin position="25"/>
        <end position="65"/>
    </location>
</feature>
<accession>A0A0K9PY02</accession>
<dbReference type="EMBL" id="LFYR01000514">
    <property type="protein sequence ID" value="KMZ73896.1"/>
    <property type="molecule type" value="Genomic_DNA"/>
</dbReference>
<dbReference type="STRING" id="29655.A0A0K9PY02"/>